<dbReference type="EMBL" id="LZEX01000003">
    <property type="protein sequence ID" value="OBU10599.1"/>
    <property type="molecule type" value="Genomic_DNA"/>
</dbReference>
<proteinExistence type="predicted"/>
<sequence>MITLFSAVTSTPGWLLFLICLAIVYTAIITMTAKGVKSKVSTIGLCFLAGYFLSFIVASAAMKTQQSVVTSIVKRVPLPAFPIADGESGELRSEYLEAIATASLFNEPMPTKRMMDAQERAEALVQEQNERLIRIINGKG</sequence>
<organism evidence="2 3">
    <name type="scientific">Morganella psychrotolerans</name>
    <dbReference type="NCBI Taxonomy" id="368603"/>
    <lineage>
        <taxon>Bacteria</taxon>
        <taxon>Pseudomonadati</taxon>
        <taxon>Pseudomonadota</taxon>
        <taxon>Gammaproteobacteria</taxon>
        <taxon>Enterobacterales</taxon>
        <taxon>Morganellaceae</taxon>
        <taxon>Morganella</taxon>
    </lineage>
</organism>
<evidence type="ECO:0000313" key="2">
    <source>
        <dbReference type="EMBL" id="OBU10599.1"/>
    </source>
</evidence>
<dbReference type="Proteomes" id="UP000092247">
    <property type="component" value="Unassembled WGS sequence"/>
</dbReference>
<protein>
    <submittedName>
        <fullName evidence="2">Uncharacterized protein</fullName>
    </submittedName>
</protein>
<dbReference type="AlphaFoldDB" id="A0A1B8HMG5"/>
<keyword evidence="1" id="KW-0812">Transmembrane</keyword>
<name>A0A1B8HMG5_9GAMM</name>
<reference evidence="2 3" key="1">
    <citation type="submission" date="2016-06" db="EMBL/GenBank/DDBJ databases">
        <authorList>
            <person name="Kjaerup R.B."/>
            <person name="Dalgaard T.S."/>
            <person name="Juul-Madsen H.R."/>
        </authorList>
    </citation>
    <scope>NUCLEOTIDE SEQUENCE [LARGE SCALE GENOMIC DNA]</scope>
    <source>
        <strain evidence="2 3">GCSL-Mp3</strain>
    </source>
</reference>
<accession>A0A1B8HMG5</accession>
<dbReference type="RefSeq" id="WP_067421867.1">
    <property type="nucleotide sequence ID" value="NZ_LZEX01000003.1"/>
</dbReference>
<keyword evidence="1" id="KW-0472">Membrane</keyword>
<keyword evidence="1" id="KW-1133">Transmembrane helix</keyword>
<feature type="transmembrane region" description="Helical" evidence="1">
    <location>
        <begin position="43"/>
        <end position="62"/>
    </location>
</feature>
<gene>
    <name evidence="2" type="ORF">AYY17_15795</name>
</gene>
<comment type="caution">
    <text evidence="2">The sequence shown here is derived from an EMBL/GenBank/DDBJ whole genome shotgun (WGS) entry which is preliminary data.</text>
</comment>
<feature type="transmembrane region" description="Helical" evidence="1">
    <location>
        <begin position="12"/>
        <end position="31"/>
    </location>
</feature>
<evidence type="ECO:0000256" key="1">
    <source>
        <dbReference type="SAM" id="Phobius"/>
    </source>
</evidence>
<evidence type="ECO:0000313" key="3">
    <source>
        <dbReference type="Proteomes" id="UP000092247"/>
    </source>
</evidence>